<reference evidence="3" key="1">
    <citation type="submission" date="2023-01" db="EMBL/GenBank/DDBJ databases">
        <title>Xenophilus mangrovi sp. nov., isolated from soil of Mangrove nature reserve.</title>
        <authorList>
            <person name="Xu S."/>
            <person name="Liu Z."/>
            <person name="Xu Y."/>
        </authorList>
    </citation>
    <scope>NUCLEOTIDE SEQUENCE</scope>
    <source>
        <strain evidence="3">YW8</strain>
    </source>
</reference>
<dbReference type="RefSeq" id="WP_271428159.1">
    <property type="nucleotide sequence ID" value="NZ_JAQIPB010000003.1"/>
</dbReference>
<keyword evidence="4" id="KW-1185">Reference proteome</keyword>
<dbReference type="PANTHER" id="PTHR42928">
    <property type="entry name" value="TRICARBOXYLATE-BINDING PROTEIN"/>
    <property type="match status" value="1"/>
</dbReference>
<gene>
    <name evidence="3" type="ORF">PGB34_11230</name>
</gene>
<organism evidence="3 4">
    <name type="scientific">Xenophilus arseniciresistens</name>
    <dbReference type="NCBI Taxonomy" id="1283306"/>
    <lineage>
        <taxon>Bacteria</taxon>
        <taxon>Pseudomonadati</taxon>
        <taxon>Pseudomonadota</taxon>
        <taxon>Betaproteobacteria</taxon>
        <taxon>Burkholderiales</taxon>
        <taxon>Comamonadaceae</taxon>
        <taxon>Xenophilus</taxon>
    </lineage>
</organism>
<dbReference type="PANTHER" id="PTHR42928:SF5">
    <property type="entry name" value="BLR1237 PROTEIN"/>
    <property type="match status" value="1"/>
</dbReference>
<protein>
    <submittedName>
        <fullName evidence="3">Tripartite tricarboxylate transporter substrate binding protein</fullName>
    </submittedName>
</protein>
<feature type="chain" id="PRO_5042134738" evidence="2">
    <location>
        <begin position="37"/>
        <end position="337"/>
    </location>
</feature>
<dbReference type="Gene3D" id="3.40.190.150">
    <property type="entry name" value="Bordetella uptake gene, domain 1"/>
    <property type="match status" value="1"/>
</dbReference>
<dbReference type="PIRSF" id="PIRSF017082">
    <property type="entry name" value="YflP"/>
    <property type="match status" value="1"/>
</dbReference>
<feature type="signal peptide" evidence="2">
    <location>
        <begin position="1"/>
        <end position="36"/>
    </location>
</feature>
<dbReference type="Gene3D" id="3.40.190.10">
    <property type="entry name" value="Periplasmic binding protein-like II"/>
    <property type="match status" value="1"/>
</dbReference>
<dbReference type="Proteomes" id="UP001212602">
    <property type="component" value="Unassembled WGS sequence"/>
</dbReference>
<evidence type="ECO:0000313" key="4">
    <source>
        <dbReference type="Proteomes" id="UP001212602"/>
    </source>
</evidence>
<sequence length="337" mass="35663">MKTTPTSRIGRPSLGRRLACALAAAATLAFPLAGLAQEAAYPSKPIRMVLPFPPGGVTDLLARALGEKLSQRLGQPVIVDNKAGAGTVLASDLVARAPADGYTVLLAASSLGTAPLLYDKVSYDAVKSFAPITLVASVVHVLVVNPQQPFRNVAELVAYAKANPGKLNYSSTGTGTSTHLEGELFKSMAQTFMVHIPYKGSGPALTDLVAGQVQVMFDAWGSSGPFVKSGKLRALAVTTARRSQSVPELPTVAESGVPGFDAMPWLGLVAPAGTPQPVVDRLHREVVEILKEPEMRERFKGWGLDIVGNTPTEFASFIRRDIDQWAKVIQGAKIKAD</sequence>
<dbReference type="EMBL" id="JAQIPB010000003">
    <property type="protein sequence ID" value="MDA7416938.1"/>
    <property type="molecule type" value="Genomic_DNA"/>
</dbReference>
<evidence type="ECO:0000256" key="2">
    <source>
        <dbReference type="SAM" id="SignalP"/>
    </source>
</evidence>
<dbReference type="Pfam" id="PF03401">
    <property type="entry name" value="TctC"/>
    <property type="match status" value="1"/>
</dbReference>
<evidence type="ECO:0000256" key="1">
    <source>
        <dbReference type="ARBA" id="ARBA00006987"/>
    </source>
</evidence>
<dbReference type="InterPro" id="IPR042100">
    <property type="entry name" value="Bug_dom1"/>
</dbReference>
<name>A0AAE3N986_9BURK</name>
<accession>A0AAE3N986</accession>
<dbReference type="InterPro" id="IPR005064">
    <property type="entry name" value="BUG"/>
</dbReference>
<keyword evidence="2" id="KW-0732">Signal</keyword>
<evidence type="ECO:0000313" key="3">
    <source>
        <dbReference type="EMBL" id="MDA7416938.1"/>
    </source>
</evidence>
<proteinExistence type="inferred from homology"/>
<dbReference type="AlphaFoldDB" id="A0AAE3N986"/>
<comment type="caution">
    <text evidence="3">The sequence shown here is derived from an EMBL/GenBank/DDBJ whole genome shotgun (WGS) entry which is preliminary data.</text>
</comment>
<comment type="similarity">
    <text evidence="1">Belongs to the UPF0065 (bug) family.</text>
</comment>
<dbReference type="CDD" id="cd13578">
    <property type="entry name" value="PBP2_Bug27"/>
    <property type="match status" value="1"/>
</dbReference>
<dbReference type="SUPFAM" id="SSF53850">
    <property type="entry name" value="Periplasmic binding protein-like II"/>
    <property type="match status" value="1"/>
</dbReference>